<dbReference type="AlphaFoldDB" id="A0A834XLX5"/>
<evidence type="ECO:0000256" key="8">
    <source>
        <dbReference type="ARBA" id="ARBA00023242"/>
    </source>
</evidence>
<evidence type="ECO:0000256" key="7">
    <source>
        <dbReference type="ARBA" id="ARBA00022912"/>
    </source>
</evidence>
<reference evidence="15 16" key="1">
    <citation type="submission" date="2020-08" db="EMBL/GenBank/DDBJ databases">
        <title>Aphidius gifuensis genome sequencing and assembly.</title>
        <authorList>
            <person name="Du Z."/>
        </authorList>
    </citation>
    <scope>NUCLEOTIDE SEQUENCE [LARGE SCALE GENOMIC DNA]</scope>
    <source>
        <strain evidence="15">YNYX2018</strain>
        <tissue evidence="15">Adults</tissue>
    </source>
</reference>
<dbReference type="Proteomes" id="UP000639338">
    <property type="component" value="Unassembled WGS sequence"/>
</dbReference>
<feature type="region of interest" description="Disordered" evidence="13">
    <location>
        <begin position="257"/>
        <end position="287"/>
    </location>
</feature>
<evidence type="ECO:0000256" key="1">
    <source>
        <dbReference type="ARBA" id="ARBA00004123"/>
    </source>
</evidence>
<dbReference type="GO" id="GO:0008270">
    <property type="term" value="F:zinc ion binding"/>
    <property type="evidence" value="ECO:0007669"/>
    <property type="project" value="UniProtKB-KW"/>
</dbReference>
<dbReference type="GO" id="GO:0005634">
    <property type="term" value="C:nucleus"/>
    <property type="evidence" value="ECO:0007669"/>
    <property type="project" value="UniProtKB-SubCell"/>
</dbReference>
<evidence type="ECO:0000256" key="4">
    <source>
        <dbReference type="ARBA" id="ARBA00022771"/>
    </source>
</evidence>
<feature type="domain" description="RTR1-type" evidence="14">
    <location>
        <begin position="63"/>
        <end position="144"/>
    </location>
</feature>
<keyword evidence="5 12" id="KW-0378">Hydrolase</keyword>
<evidence type="ECO:0000256" key="3">
    <source>
        <dbReference type="ARBA" id="ARBA00022723"/>
    </source>
</evidence>
<dbReference type="EMBL" id="JACMRX010000005">
    <property type="protein sequence ID" value="KAF7988416.1"/>
    <property type="molecule type" value="Genomic_DNA"/>
</dbReference>
<dbReference type="GO" id="GO:0005737">
    <property type="term" value="C:cytoplasm"/>
    <property type="evidence" value="ECO:0007669"/>
    <property type="project" value="TreeGrafter"/>
</dbReference>
<dbReference type="Gene3D" id="1.25.40.820">
    <property type="match status" value="1"/>
</dbReference>
<comment type="similarity">
    <text evidence="2 11 12">Belongs to the RPAP2 family.</text>
</comment>
<feature type="region of interest" description="Disordered" evidence="13">
    <location>
        <begin position="168"/>
        <end position="227"/>
    </location>
</feature>
<organism evidence="15 16">
    <name type="scientific">Aphidius gifuensis</name>
    <name type="common">Parasitoid wasp</name>
    <dbReference type="NCBI Taxonomy" id="684658"/>
    <lineage>
        <taxon>Eukaryota</taxon>
        <taxon>Metazoa</taxon>
        <taxon>Ecdysozoa</taxon>
        <taxon>Arthropoda</taxon>
        <taxon>Hexapoda</taxon>
        <taxon>Insecta</taxon>
        <taxon>Pterygota</taxon>
        <taxon>Neoptera</taxon>
        <taxon>Endopterygota</taxon>
        <taxon>Hymenoptera</taxon>
        <taxon>Apocrita</taxon>
        <taxon>Ichneumonoidea</taxon>
        <taxon>Braconidae</taxon>
        <taxon>Aphidiinae</taxon>
        <taxon>Aphidius</taxon>
    </lineage>
</organism>
<evidence type="ECO:0000313" key="15">
    <source>
        <dbReference type="EMBL" id="KAF7988416.1"/>
    </source>
</evidence>
<comment type="catalytic activity">
    <reaction evidence="10 12">
        <text>O-phospho-L-threonyl-[protein] + H2O = L-threonyl-[protein] + phosphate</text>
        <dbReference type="Rhea" id="RHEA:47004"/>
        <dbReference type="Rhea" id="RHEA-COMP:11060"/>
        <dbReference type="Rhea" id="RHEA-COMP:11605"/>
        <dbReference type="ChEBI" id="CHEBI:15377"/>
        <dbReference type="ChEBI" id="CHEBI:30013"/>
        <dbReference type="ChEBI" id="CHEBI:43474"/>
        <dbReference type="ChEBI" id="CHEBI:61977"/>
        <dbReference type="EC" id="3.1.3.16"/>
    </reaction>
</comment>
<dbReference type="GO" id="GO:0043175">
    <property type="term" value="F:RNA polymerase core enzyme binding"/>
    <property type="evidence" value="ECO:0007669"/>
    <property type="project" value="UniProtKB-UniRule"/>
</dbReference>
<evidence type="ECO:0000256" key="11">
    <source>
        <dbReference type="PROSITE-ProRule" id="PRU00812"/>
    </source>
</evidence>
<sequence length="609" mass="70242">MEDSAKVKKAKAHAKIRAAKAAKAAKNVPVAILLKKKAECDAKALKIVEMMTEKNIDVNWMLENLGWLNRSHLEDITEERAIVKLCGYPLCDNALTKIINRRYQISRNKLYDVQQTKNYCSHSCYLSTNYLINQMLTSPLWLREEEKKPKFKILDKKKLRGSSPPGVEIKLVTLDLPPDSDEEDVPEKTPTPSNNIDNNKDKNEPKLSSKRSFESQIDKTDDDVNKNDEKTLKNECKKMKKVVSFGENEVREFETIKTDDKNIHDEDEDDDDDDRDDNDNGWFEFNDDENLNESLEKMVIDDKIETNKTTENPIAVKSIIKKTNDNNHDKLDSKYKSNKNTKKLDKKQKNMSFESLVSHVEESFTQWITDDTITFLHGEPLSKQQVIEKVTRDEKFKEICKKLDLIQIEEEKEARMMTKKTIEMKPLPDYDTLKEESKNIDLKVKAFYQGQIDLSELKIIENKIEKQIDDKTNDTDDLFVPLTDANDAIALRRRIFLNSLNRVVPDLLQTLAGPDIHYLNSPDRKTLIKTLIYTFKLTASNISFKTTEWNLVGLLIIKMLGVIDPTIKNLLSMKKASTYISMILTIYNLSSNYLDILVSSLTSPRNITN</sequence>
<feature type="compositionally biased region" description="Basic and acidic residues" evidence="13">
    <location>
        <begin position="198"/>
        <end position="227"/>
    </location>
</feature>
<accession>A0A834XLX5</accession>
<evidence type="ECO:0000256" key="10">
    <source>
        <dbReference type="ARBA" id="ARBA00048336"/>
    </source>
</evidence>
<keyword evidence="7 12" id="KW-0904">Protein phosphatase</keyword>
<gene>
    <name evidence="15" type="ORF">HCN44_000989</name>
</gene>
<comment type="function">
    <text evidence="12">Putative RNA polymerase II subunit B1 C-terminal domain (CTD) phosphatase involved in RNA polymerase II transcription regulation.</text>
</comment>
<dbReference type="InterPro" id="IPR039693">
    <property type="entry name" value="Rtr1/RPAP2"/>
</dbReference>
<evidence type="ECO:0000256" key="9">
    <source>
        <dbReference type="ARBA" id="ARBA00047761"/>
    </source>
</evidence>
<evidence type="ECO:0000256" key="2">
    <source>
        <dbReference type="ARBA" id="ARBA00005676"/>
    </source>
</evidence>
<evidence type="ECO:0000256" key="12">
    <source>
        <dbReference type="RuleBase" id="RU367080"/>
    </source>
</evidence>
<comment type="subcellular location">
    <subcellularLocation>
        <location evidence="1 12">Nucleus</location>
    </subcellularLocation>
</comment>
<keyword evidence="3 12" id="KW-0479">Metal-binding</keyword>
<comment type="catalytic activity">
    <reaction evidence="9 12">
        <text>O-phospho-L-seryl-[protein] + H2O = L-seryl-[protein] + phosphate</text>
        <dbReference type="Rhea" id="RHEA:20629"/>
        <dbReference type="Rhea" id="RHEA-COMP:9863"/>
        <dbReference type="Rhea" id="RHEA-COMP:11604"/>
        <dbReference type="ChEBI" id="CHEBI:15377"/>
        <dbReference type="ChEBI" id="CHEBI:29999"/>
        <dbReference type="ChEBI" id="CHEBI:43474"/>
        <dbReference type="ChEBI" id="CHEBI:83421"/>
        <dbReference type="EC" id="3.1.3.16"/>
    </reaction>
</comment>
<comment type="caution">
    <text evidence="15">The sequence shown here is derived from an EMBL/GenBank/DDBJ whole genome shotgun (WGS) entry which is preliminary data.</text>
</comment>
<dbReference type="GO" id="GO:0008420">
    <property type="term" value="F:RNA polymerase II CTD heptapeptide repeat phosphatase activity"/>
    <property type="evidence" value="ECO:0007669"/>
    <property type="project" value="UniProtKB-UniRule"/>
</dbReference>
<dbReference type="PROSITE" id="PS51479">
    <property type="entry name" value="ZF_RTR1"/>
    <property type="match status" value="1"/>
</dbReference>
<dbReference type="PANTHER" id="PTHR14732:SF0">
    <property type="entry name" value="RNA POLYMERASE II SUBUNIT B1 CTD PHOSPHATASE RPAP2-RELATED"/>
    <property type="match status" value="1"/>
</dbReference>
<dbReference type="EC" id="3.1.3.16" evidence="12"/>
<dbReference type="OrthoDB" id="2590500at2759"/>
<dbReference type="InterPro" id="IPR007308">
    <property type="entry name" value="Rtr1/RPAP2_dom"/>
</dbReference>
<keyword evidence="16" id="KW-1185">Reference proteome</keyword>
<evidence type="ECO:0000259" key="14">
    <source>
        <dbReference type="PROSITE" id="PS51479"/>
    </source>
</evidence>
<evidence type="ECO:0000256" key="5">
    <source>
        <dbReference type="ARBA" id="ARBA00022801"/>
    </source>
</evidence>
<keyword evidence="6 12" id="KW-0862">Zinc</keyword>
<keyword evidence="4 12" id="KW-0863">Zinc-finger</keyword>
<feature type="compositionally biased region" description="Acidic residues" evidence="13">
    <location>
        <begin position="265"/>
        <end position="287"/>
    </location>
</feature>
<dbReference type="Pfam" id="PF04181">
    <property type="entry name" value="RPAP2_Rtr1"/>
    <property type="match status" value="1"/>
</dbReference>
<evidence type="ECO:0000256" key="6">
    <source>
        <dbReference type="ARBA" id="ARBA00022833"/>
    </source>
</evidence>
<name>A0A834XLX5_APHGI</name>
<proteinExistence type="inferred from homology"/>
<keyword evidence="8 12" id="KW-0539">Nucleus</keyword>
<dbReference type="PANTHER" id="PTHR14732">
    <property type="entry name" value="RNA POLYMERASE II SUBUNIT B1 CTD PHOSPHATASE RPAP2-RELATED"/>
    <property type="match status" value="1"/>
</dbReference>
<dbReference type="InterPro" id="IPR038534">
    <property type="entry name" value="Rtr1/RPAP2_sf"/>
</dbReference>
<evidence type="ECO:0000313" key="16">
    <source>
        <dbReference type="Proteomes" id="UP000639338"/>
    </source>
</evidence>
<protein>
    <recommendedName>
        <fullName evidence="12">RNA polymerase II subunit B1 CTD phosphatase RPAP2 homolog</fullName>
        <ecNumber evidence="12">3.1.3.16</ecNumber>
    </recommendedName>
</protein>
<evidence type="ECO:0000256" key="13">
    <source>
        <dbReference type="SAM" id="MobiDB-lite"/>
    </source>
</evidence>